<evidence type="ECO:0000256" key="13">
    <source>
        <dbReference type="RuleBase" id="RU004241"/>
    </source>
</evidence>
<evidence type="ECO:0000259" key="14">
    <source>
        <dbReference type="PROSITE" id="PS50873"/>
    </source>
</evidence>
<dbReference type="InterPro" id="IPR000823">
    <property type="entry name" value="Peroxidase_pln"/>
</dbReference>
<reference evidence="15" key="1">
    <citation type="submission" date="2015-12" db="EMBL/GenBank/DDBJ databases">
        <title>Update maize B73 reference genome by single molecule sequencing technologies.</title>
        <authorList>
            <consortium name="Maize Genome Sequencing Project"/>
            <person name="Ware D."/>
        </authorList>
    </citation>
    <scope>NUCLEOTIDE SEQUENCE</scope>
    <source>
        <tissue evidence="15">Seedling</tissue>
    </source>
</reference>
<sequence length="177" mass="19681">MQVQCGGPSYQVQLGRRDGMVSQASMASILPGPNVDVPTAIDLFARKGLNSFEMVSLMGTCTSVAVVYATAFFLFNTENKTHKKLAIAKDQYNTSSRFYWSVSVQMVLESFTMTHVHCSLRQHEADRLVLYIANKLASFDLEHTAKRIDSVCIYQGSSTHGISRTWYTSVGTHKINS</sequence>
<dbReference type="Pfam" id="PF00141">
    <property type="entry name" value="peroxidase"/>
    <property type="match status" value="1"/>
</dbReference>
<dbReference type="InterPro" id="IPR010255">
    <property type="entry name" value="Haem_peroxidase_sf"/>
</dbReference>
<feature type="binding site" evidence="12">
    <location>
        <position position="62"/>
    </location>
    <ligand>
        <name>Ca(2+)</name>
        <dbReference type="ChEBI" id="CHEBI:29108"/>
        <label>2</label>
    </ligand>
</feature>
<comment type="cofactor">
    <cofactor evidence="12">
        <name>Ca(2+)</name>
        <dbReference type="ChEBI" id="CHEBI:29108"/>
    </cofactor>
    <text evidence="12">Binds 2 calcium ions per subunit.</text>
</comment>
<evidence type="ECO:0000256" key="6">
    <source>
        <dbReference type="ARBA" id="ARBA00022723"/>
    </source>
</evidence>
<evidence type="ECO:0000256" key="8">
    <source>
        <dbReference type="ARBA" id="ARBA00023002"/>
    </source>
</evidence>
<keyword evidence="5" id="KW-0349">Heme</keyword>
<organism evidence="15">
    <name type="scientific">Zea mays</name>
    <name type="common">Maize</name>
    <dbReference type="NCBI Taxonomy" id="4577"/>
    <lineage>
        <taxon>Eukaryota</taxon>
        <taxon>Viridiplantae</taxon>
        <taxon>Streptophyta</taxon>
        <taxon>Embryophyta</taxon>
        <taxon>Tracheophyta</taxon>
        <taxon>Spermatophyta</taxon>
        <taxon>Magnoliopsida</taxon>
        <taxon>Liliopsida</taxon>
        <taxon>Poales</taxon>
        <taxon>Poaceae</taxon>
        <taxon>PACMAD clade</taxon>
        <taxon>Panicoideae</taxon>
        <taxon>Andropogonodae</taxon>
        <taxon>Andropogoneae</taxon>
        <taxon>Tripsacinae</taxon>
        <taxon>Zea</taxon>
    </lineage>
</organism>
<keyword evidence="7 12" id="KW-0106">Calcium</keyword>
<evidence type="ECO:0000256" key="12">
    <source>
        <dbReference type="PIRSR" id="PIRSR600823-3"/>
    </source>
</evidence>
<comment type="subcellular location">
    <subcellularLocation>
        <location evidence="3">Secreted</location>
    </subcellularLocation>
</comment>
<evidence type="ECO:0000256" key="1">
    <source>
        <dbReference type="ARBA" id="ARBA00000189"/>
    </source>
</evidence>
<comment type="catalytic activity">
    <reaction evidence="1">
        <text>2 a phenolic donor + H2O2 = 2 a phenolic radical donor + 2 H2O</text>
        <dbReference type="Rhea" id="RHEA:56136"/>
        <dbReference type="ChEBI" id="CHEBI:15377"/>
        <dbReference type="ChEBI" id="CHEBI:16240"/>
        <dbReference type="ChEBI" id="CHEBI:139520"/>
        <dbReference type="ChEBI" id="CHEBI:139521"/>
        <dbReference type="EC" id="1.11.1.7"/>
    </reaction>
</comment>
<evidence type="ECO:0000313" key="15">
    <source>
        <dbReference type="EMBL" id="AQL05533.1"/>
    </source>
</evidence>
<comment type="similarity">
    <text evidence="13">Belongs to the peroxidase family.</text>
</comment>
<dbReference type="Gene3D" id="1.10.420.10">
    <property type="entry name" value="Peroxidase, domain 2"/>
    <property type="match status" value="1"/>
</dbReference>
<keyword evidence="9" id="KW-0408">Iron</keyword>
<name>A0A1D6P6Q1_MAIZE</name>
<dbReference type="PROSITE" id="PS50873">
    <property type="entry name" value="PEROXIDASE_4"/>
    <property type="match status" value="1"/>
</dbReference>
<keyword evidence="10" id="KW-0376">Hydrogen peroxide</keyword>
<keyword evidence="6 12" id="KW-0479">Metal-binding</keyword>
<dbReference type="GO" id="GO:0006979">
    <property type="term" value="P:response to oxidative stress"/>
    <property type="evidence" value="ECO:0007669"/>
    <property type="project" value="InterPro"/>
</dbReference>
<dbReference type="Gene3D" id="1.10.520.10">
    <property type="match status" value="1"/>
</dbReference>
<evidence type="ECO:0000256" key="3">
    <source>
        <dbReference type="ARBA" id="ARBA00004613"/>
    </source>
</evidence>
<evidence type="ECO:0000256" key="4">
    <source>
        <dbReference type="ARBA" id="ARBA00022559"/>
    </source>
</evidence>
<evidence type="ECO:0000256" key="10">
    <source>
        <dbReference type="ARBA" id="ARBA00023324"/>
    </source>
</evidence>
<protein>
    <submittedName>
        <fullName evidence="15">Peroxidase 44</fullName>
    </submittedName>
</protein>
<feature type="binding site" evidence="11">
    <location>
        <position position="31"/>
    </location>
    <ligand>
        <name>substrate</name>
    </ligand>
</feature>
<keyword evidence="4 15" id="KW-0575">Peroxidase</keyword>
<dbReference type="GO" id="GO:0140825">
    <property type="term" value="F:lactoperoxidase activity"/>
    <property type="evidence" value="ECO:0007669"/>
    <property type="project" value="UniProtKB-EC"/>
</dbReference>
<dbReference type="PANTHER" id="PTHR31517:SF84">
    <property type="entry name" value="PEROXIDASE"/>
    <property type="match status" value="1"/>
</dbReference>
<evidence type="ECO:0000256" key="9">
    <source>
        <dbReference type="ARBA" id="ARBA00023004"/>
    </source>
</evidence>
<feature type="domain" description="Plant heme peroxidase family profile" evidence="14">
    <location>
        <begin position="1"/>
        <end position="62"/>
    </location>
</feature>
<dbReference type="AlphaFoldDB" id="A0A1D6P6Q1"/>
<dbReference type="PANTHER" id="PTHR31517">
    <property type="match status" value="1"/>
</dbReference>
<comment type="cofactor">
    <cofactor evidence="2">
        <name>heme b</name>
        <dbReference type="ChEBI" id="CHEBI:60344"/>
    </cofactor>
</comment>
<evidence type="ECO:0000256" key="5">
    <source>
        <dbReference type="ARBA" id="ARBA00022617"/>
    </source>
</evidence>
<dbReference type="SUPFAM" id="SSF48113">
    <property type="entry name" value="Heme-dependent peroxidases"/>
    <property type="match status" value="1"/>
</dbReference>
<dbReference type="EMBL" id="CM000785">
    <property type="protein sequence ID" value="AQL05533.1"/>
    <property type="molecule type" value="Genomic_DNA"/>
</dbReference>
<dbReference type="InterPro" id="IPR002016">
    <property type="entry name" value="Haem_peroxidase"/>
</dbReference>
<evidence type="ECO:0000256" key="7">
    <source>
        <dbReference type="ARBA" id="ARBA00022837"/>
    </source>
</evidence>
<evidence type="ECO:0000256" key="2">
    <source>
        <dbReference type="ARBA" id="ARBA00001970"/>
    </source>
</evidence>
<proteinExistence type="inferred from homology"/>
<dbReference type="GO" id="GO:0005576">
    <property type="term" value="C:extracellular region"/>
    <property type="evidence" value="ECO:0007669"/>
    <property type="project" value="UniProtKB-SubCell"/>
</dbReference>
<keyword evidence="8" id="KW-0560">Oxidoreductase</keyword>
<evidence type="ECO:0000256" key="11">
    <source>
        <dbReference type="PIRSR" id="PIRSR600823-2"/>
    </source>
</evidence>
<accession>A0A1D6P6Q1</accession>
<dbReference type="GO" id="GO:0020037">
    <property type="term" value="F:heme binding"/>
    <property type="evidence" value="ECO:0007669"/>
    <property type="project" value="InterPro"/>
</dbReference>
<dbReference type="GO" id="GO:0042744">
    <property type="term" value="P:hydrogen peroxide catabolic process"/>
    <property type="evidence" value="ECO:0007669"/>
    <property type="project" value="UniProtKB-KW"/>
</dbReference>
<gene>
    <name evidence="15" type="ORF">ZEAMMB73_Zm00001d047066</name>
</gene>
<dbReference type="GO" id="GO:0046872">
    <property type="term" value="F:metal ion binding"/>
    <property type="evidence" value="ECO:0007669"/>
    <property type="project" value="UniProtKB-KW"/>
</dbReference>